<dbReference type="HOGENOM" id="CLU_000288_50_0_1"/>
<keyword evidence="4" id="KW-0808">Transferase</keyword>
<name>A0A0C3PEN0_PHLG1</name>
<reference evidence="11 12" key="1">
    <citation type="journal article" date="2014" name="PLoS Genet.">
        <title>Analysis of the Phlebiopsis gigantea genome, transcriptome and secretome provides insight into its pioneer colonization strategies of wood.</title>
        <authorList>
            <person name="Hori C."/>
            <person name="Ishida T."/>
            <person name="Igarashi K."/>
            <person name="Samejima M."/>
            <person name="Suzuki H."/>
            <person name="Master E."/>
            <person name="Ferreira P."/>
            <person name="Ruiz-Duenas F.J."/>
            <person name="Held B."/>
            <person name="Canessa P."/>
            <person name="Larrondo L.F."/>
            <person name="Schmoll M."/>
            <person name="Druzhinina I.S."/>
            <person name="Kubicek C.P."/>
            <person name="Gaskell J.A."/>
            <person name="Kersten P."/>
            <person name="St John F."/>
            <person name="Glasner J."/>
            <person name="Sabat G."/>
            <person name="Splinter BonDurant S."/>
            <person name="Syed K."/>
            <person name="Yadav J."/>
            <person name="Mgbeahuruike A.C."/>
            <person name="Kovalchuk A."/>
            <person name="Asiegbu F.O."/>
            <person name="Lackner G."/>
            <person name="Hoffmeister D."/>
            <person name="Rencoret J."/>
            <person name="Gutierrez A."/>
            <person name="Sun H."/>
            <person name="Lindquist E."/>
            <person name="Barry K."/>
            <person name="Riley R."/>
            <person name="Grigoriev I.V."/>
            <person name="Henrissat B."/>
            <person name="Kues U."/>
            <person name="Berka R.M."/>
            <person name="Martinez A.T."/>
            <person name="Covert S.F."/>
            <person name="Blanchette R.A."/>
            <person name="Cullen D."/>
        </authorList>
    </citation>
    <scope>NUCLEOTIDE SEQUENCE [LARGE SCALE GENOMIC DNA]</scope>
    <source>
        <strain evidence="11 12">11061_1 CR5-6</strain>
    </source>
</reference>
<dbReference type="InterPro" id="IPR008271">
    <property type="entry name" value="Ser/Thr_kinase_AS"/>
</dbReference>
<organism evidence="11 12">
    <name type="scientific">Phlebiopsis gigantea (strain 11061_1 CR5-6)</name>
    <name type="common">White-rot fungus</name>
    <name type="synonym">Peniophora gigantea</name>
    <dbReference type="NCBI Taxonomy" id="745531"/>
    <lineage>
        <taxon>Eukaryota</taxon>
        <taxon>Fungi</taxon>
        <taxon>Dikarya</taxon>
        <taxon>Basidiomycota</taxon>
        <taxon>Agaricomycotina</taxon>
        <taxon>Agaricomycetes</taxon>
        <taxon>Polyporales</taxon>
        <taxon>Phanerochaetaceae</taxon>
        <taxon>Phlebiopsis</taxon>
    </lineage>
</organism>
<evidence type="ECO:0000256" key="6">
    <source>
        <dbReference type="ARBA" id="ARBA00022777"/>
    </source>
</evidence>
<dbReference type="Pfam" id="PF00069">
    <property type="entry name" value="Pkinase"/>
    <property type="match status" value="1"/>
</dbReference>
<dbReference type="PROSITE" id="PS50011">
    <property type="entry name" value="PROTEIN_KINASE_DOM"/>
    <property type="match status" value="1"/>
</dbReference>
<dbReference type="PROSITE" id="PS00108">
    <property type="entry name" value="PROTEIN_KINASE_ST"/>
    <property type="match status" value="1"/>
</dbReference>
<accession>A0A0C3PEN0</accession>
<evidence type="ECO:0000256" key="2">
    <source>
        <dbReference type="ARBA" id="ARBA00012425"/>
    </source>
</evidence>
<evidence type="ECO:0000256" key="1">
    <source>
        <dbReference type="ARBA" id="ARBA00006485"/>
    </source>
</evidence>
<feature type="non-terminal residue" evidence="11">
    <location>
        <position position="1"/>
    </location>
</feature>
<keyword evidence="5" id="KW-0547">Nucleotide-binding</keyword>
<dbReference type="Proteomes" id="UP000053257">
    <property type="component" value="Unassembled WGS sequence"/>
</dbReference>
<dbReference type="InterPro" id="IPR011009">
    <property type="entry name" value="Kinase-like_dom_sf"/>
</dbReference>
<dbReference type="GO" id="GO:0004693">
    <property type="term" value="F:cyclin-dependent protein serine/threonine kinase activity"/>
    <property type="evidence" value="ECO:0007669"/>
    <property type="project" value="UniProtKB-EC"/>
</dbReference>
<dbReference type="STRING" id="745531.A0A0C3PEN0"/>
<evidence type="ECO:0000256" key="7">
    <source>
        <dbReference type="ARBA" id="ARBA00022840"/>
    </source>
</evidence>
<comment type="catalytic activity">
    <reaction evidence="8">
        <text>L-threonyl-[protein] + ATP = O-phospho-L-threonyl-[protein] + ADP + H(+)</text>
        <dbReference type="Rhea" id="RHEA:46608"/>
        <dbReference type="Rhea" id="RHEA-COMP:11060"/>
        <dbReference type="Rhea" id="RHEA-COMP:11605"/>
        <dbReference type="ChEBI" id="CHEBI:15378"/>
        <dbReference type="ChEBI" id="CHEBI:30013"/>
        <dbReference type="ChEBI" id="CHEBI:30616"/>
        <dbReference type="ChEBI" id="CHEBI:61977"/>
        <dbReference type="ChEBI" id="CHEBI:456216"/>
        <dbReference type="EC" id="2.7.11.22"/>
    </reaction>
</comment>
<evidence type="ECO:0000256" key="4">
    <source>
        <dbReference type="ARBA" id="ARBA00022679"/>
    </source>
</evidence>
<dbReference type="OrthoDB" id="413582at2759"/>
<dbReference type="SUPFAM" id="SSF56112">
    <property type="entry name" value="Protein kinase-like (PK-like)"/>
    <property type="match status" value="1"/>
</dbReference>
<sequence length="397" mass="44197">RGDHPPTPGKVVAIKSASILPEFSKQPHDIVRETQILSTLGHTNVRSFTIYEEDTSTVHFWMPFIPHSVYDLLRCPSFAPNHSPASSPSPARGKFAVLARSLIYQIASAISYLHDVTRGVAHRDIKPRNILLTPEGCIKLIDFGISWQKPVSSLPNNLWPEPPNELCPHICTGPYRAPETIFGPTNYDPFAVDLWSLGALCAEFFTSLRLIPDDDSDDESGNNLDSECPKPFIFPKNYELTGMRGSWARESLFDADRGSIGLAWSIFKIRGTPDETTWPSFGSLPDAGKVSFIDAKPVALYKLLPNLPPLSDGQSYPADGTHFPPEQPCASSLDFIQRLLVYPPERRMRAVYALRHPWLTEQPLLLPQECRSDDNMVSYNGETLGEMIHSYLAAGPL</sequence>
<dbReference type="PANTHER" id="PTHR24056:SF171">
    <property type="entry name" value="CYCLIN-DEPENDENT KINASE 20"/>
    <property type="match status" value="1"/>
</dbReference>
<evidence type="ECO:0000313" key="11">
    <source>
        <dbReference type="EMBL" id="KIP03913.1"/>
    </source>
</evidence>
<dbReference type="GO" id="GO:0005524">
    <property type="term" value="F:ATP binding"/>
    <property type="evidence" value="ECO:0007669"/>
    <property type="project" value="UniProtKB-KW"/>
</dbReference>
<evidence type="ECO:0000256" key="5">
    <source>
        <dbReference type="ARBA" id="ARBA00022741"/>
    </source>
</evidence>
<proteinExistence type="inferred from homology"/>
<comment type="similarity">
    <text evidence="1">Belongs to the protein kinase superfamily. CMGC Ser/Thr protein kinase family. CDC2/CDKX subfamily.</text>
</comment>
<dbReference type="AlphaFoldDB" id="A0A0C3PEN0"/>
<dbReference type="SMART" id="SM00220">
    <property type="entry name" value="S_TKc"/>
    <property type="match status" value="1"/>
</dbReference>
<dbReference type="InterPro" id="IPR000719">
    <property type="entry name" value="Prot_kinase_dom"/>
</dbReference>
<dbReference type="InterPro" id="IPR050108">
    <property type="entry name" value="CDK"/>
</dbReference>
<keyword evidence="3" id="KW-0723">Serine/threonine-protein kinase</keyword>
<dbReference type="EC" id="2.7.11.22" evidence="2"/>
<comment type="catalytic activity">
    <reaction evidence="9">
        <text>L-seryl-[protein] + ATP = O-phospho-L-seryl-[protein] + ADP + H(+)</text>
        <dbReference type="Rhea" id="RHEA:17989"/>
        <dbReference type="Rhea" id="RHEA-COMP:9863"/>
        <dbReference type="Rhea" id="RHEA-COMP:11604"/>
        <dbReference type="ChEBI" id="CHEBI:15378"/>
        <dbReference type="ChEBI" id="CHEBI:29999"/>
        <dbReference type="ChEBI" id="CHEBI:30616"/>
        <dbReference type="ChEBI" id="CHEBI:83421"/>
        <dbReference type="ChEBI" id="CHEBI:456216"/>
        <dbReference type="EC" id="2.7.11.22"/>
    </reaction>
</comment>
<protein>
    <recommendedName>
        <fullName evidence="2">cyclin-dependent kinase</fullName>
        <ecNumber evidence="2">2.7.11.22</ecNumber>
    </recommendedName>
</protein>
<dbReference type="PANTHER" id="PTHR24056">
    <property type="entry name" value="CELL DIVISION PROTEIN KINASE"/>
    <property type="match status" value="1"/>
</dbReference>
<keyword evidence="7" id="KW-0067">ATP-binding</keyword>
<dbReference type="Gene3D" id="1.10.510.10">
    <property type="entry name" value="Transferase(Phosphotransferase) domain 1"/>
    <property type="match status" value="1"/>
</dbReference>
<evidence type="ECO:0000259" key="10">
    <source>
        <dbReference type="PROSITE" id="PS50011"/>
    </source>
</evidence>
<evidence type="ECO:0000256" key="8">
    <source>
        <dbReference type="ARBA" id="ARBA00047811"/>
    </source>
</evidence>
<evidence type="ECO:0000256" key="9">
    <source>
        <dbReference type="ARBA" id="ARBA00048367"/>
    </source>
</evidence>
<evidence type="ECO:0000256" key="3">
    <source>
        <dbReference type="ARBA" id="ARBA00022527"/>
    </source>
</evidence>
<gene>
    <name evidence="11" type="ORF">PHLGIDRAFT_76821</name>
</gene>
<feature type="domain" description="Protein kinase" evidence="10">
    <location>
        <begin position="1"/>
        <end position="359"/>
    </location>
</feature>
<keyword evidence="12" id="KW-1185">Reference proteome</keyword>
<dbReference type="EMBL" id="KN840594">
    <property type="protein sequence ID" value="KIP03913.1"/>
    <property type="molecule type" value="Genomic_DNA"/>
</dbReference>
<keyword evidence="6" id="KW-0418">Kinase</keyword>
<evidence type="ECO:0000313" key="12">
    <source>
        <dbReference type="Proteomes" id="UP000053257"/>
    </source>
</evidence>
<dbReference type="GO" id="GO:0005634">
    <property type="term" value="C:nucleus"/>
    <property type="evidence" value="ECO:0007669"/>
    <property type="project" value="TreeGrafter"/>
</dbReference>